<evidence type="ECO:0000259" key="4">
    <source>
        <dbReference type="PROSITE" id="PS50126"/>
    </source>
</evidence>
<feature type="chain" id="PRO_5003117287" evidence="3">
    <location>
        <begin position="23"/>
        <end position="749"/>
    </location>
</feature>
<dbReference type="Pfam" id="PF00575">
    <property type="entry name" value="S1"/>
    <property type="match status" value="6"/>
</dbReference>
<dbReference type="InParanoid" id="D8LLY2"/>
<evidence type="ECO:0000256" key="1">
    <source>
        <dbReference type="ARBA" id="ARBA00025453"/>
    </source>
</evidence>
<evidence type="ECO:0000313" key="6">
    <source>
        <dbReference type="Proteomes" id="UP000002630"/>
    </source>
</evidence>
<dbReference type="EMBL" id="FN649742">
    <property type="protein sequence ID" value="CBN77196.1"/>
    <property type="molecule type" value="Genomic_DNA"/>
</dbReference>
<dbReference type="PROSITE" id="PS50126">
    <property type="entry name" value="S1"/>
    <property type="match status" value="6"/>
</dbReference>
<dbReference type="Proteomes" id="UP000002630">
    <property type="component" value="Linkage Group LG17"/>
</dbReference>
<dbReference type="FunFam" id="2.40.50.140:FF:000051">
    <property type="entry name" value="RNA-binding transcriptional accessory protein"/>
    <property type="match status" value="2"/>
</dbReference>
<feature type="domain" description="S1 motif" evidence="4">
    <location>
        <begin position="314"/>
        <end position="385"/>
    </location>
</feature>
<dbReference type="eggNOG" id="KOG1070">
    <property type="taxonomic scope" value="Eukaryota"/>
</dbReference>
<organism evidence="5 6">
    <name type="scientific">Ectocarpus siliculosus</name>
    <name type="common">Brown alga</name>
    <name type="synonym">Conferva siliculosa</name>
    <dbReference type="NCBI Taxonomy" id="2880"/>
    <lineage>
        <taxon>Eukaryota</taxon>
        <taxon>Sar</taxon>
        <taxon>Stramenopiles</taxon>
        <taxon>Ochrophyta</taxon>
        <taxon>PX clade</taxon>
        <taxon>Phaeophyceae</taxon>
        <taxon>Ectocarpales</taxon>
        <taxon>Ectocarpaceae</taxon>
        <taxon>Ectocarpus</taxon>
    </lineage>
</organism>
<feature type="domain" description="S1 motif" evidence="4">
    <location>
        <begin position="121"/>
        <end position="190"/>
    </location>
</feature>
<feature type="compositionally biased region" description="Gly residues" evidence="2">
    <location>
        <begin position="687"/>
        <end position="697"/>
    </location>
</feature>
<dbReference type="AlphaFoldDB" id="D8LLY2"/>
<gene>
    <name evidence="5" type="ORF">Esi_0038_0064</name>
</gene>
<accession>D8LLY2</accession>
<dbReference type="GO" id="GO:0006412">
    <property type="term" value="P:translation"/>
    <property type="evidence" value="ECO:0007669"/>
    <property type="project" value="TreeGrafter"/>
</dbReference>
<reference evidence="5 6" key="1">
    <citation type="journal article" date="2010" name="Nature">
        <title>The Ectocarpus genome and the independent evolution of multicellularity in brown algae.</title>
        <authorList>
            <person name="Cock J.M."/>
            <person name="Sterck L."/>
            <person name="Rouze P."/>
            <person name="Scornet D."/>
            <person name="Allen A.E."/>
            <person name="Amoutzias G."/>
            <person name="Anthouard V."/>
            <person name="Artiguenave F."/>
            <person name="Aury J.M."/>
            <person name="Badger J.H."/>
            <person name="Beszteri B."/>
            <person name="Billiau K."/>
            <person name="Bonnet E."/>
            <person name="Bothwell J.H."/>
            <person name="Bowler C."/>
            <person name="Boyen C."/>
            <person name="Brownlee C."/>
            <person name="Carrano C.J."/>
            <person name="Charrier B."/>
            <person name="Cho G.Y."/>
            <person name="Coelho S.M."/>
            <person name="Collen J."/>
            <person name="Corre E."/>
            <person name="Da Silva C."/>
            <person name="Delage L."/>
            <person name="Delaroque N."/>
            <person name="Dittami S.M."/>
            <person name="Doulbeau S."/>
            <person name="Elias M."/>
            <person name="Farnham G."/>
            <person name="Gachon C.M."/>
            <person name="Gschloessl B."/>
            <person name="Heesch S."/>
            <person name="Jabbari K."/>
            <person name="Jubin C."/>
            <person name="Kawai H."/>
            <person name="Kimura K."/>
            <person name="Kloareg B."/>
            <person name="Kupper F.C."/>
            <person name="Lang D."/>
            <person name="Le Bail A."/>
            <person name="Leblanc C."/>
            <person name="Lerouge P."/>
            <person name="Lohr M."/>
            <person name="Lopez P.J."/>
            <person name="Martens C."/>
            <person name="Maumus F."/>
            <person name="Michel G."/>
            <person name="Miranda-Saavedra D."/>
            <person name="Morales J."/>
            <person name="Moreau H."/>
            <person name="Motomura T."/>
            <person name="Nagasato C."/>
            <person name="Napoli C.A."/>
            <person name="Nelson D.R."/>
            <person name="Nyvall-Collen P."/>
            <person name="Peters A.F."/>
            <person name="Pommier C."/>
            <person name="Potin P."/>
            <person name="Poulain J."/>
            <person name="Quesneville H."/>
            <person name="Read B."/>
            <person name="Rensing S.A."/>
            <person name="Ritter A."/>
            <person name="Rousvoal S."/>
            <person name="Samanta M."/>
            <person name="Samson G."/>
            <person name="Schroeder D.C."/>
            <person name="Segurens B."/>
            <person name="Strittmatter M."/>
            <person name="Tonon T."/>
            <person name="Tregear J.W."/>
            <person name="Valentin K."/>
            <person name="von Dassow P."/>
            <person name="Yamagishi T."/>
            <person name="Van de Peer Y."/>
            <person name="Wincker P."/>
        </authorList>
    </citation>
    <scope>NUCLEOTIDE SEQUENCE [LARGE SCALE GENOMIC DNA]</scope>
    <source>
        <strain evidence="6">Ec32 / CCAP1310/4</strain>
    </source>
</reference>
<feature type="domain" description="S1 motif" evidence="4">
    <location>
        <begin position="513"/>
        <end position="582"/>
    </location>
</feature>
<dbReference type="InterPro" id="IPR003029">
    <property type="entry name" value="S1_domain"/>
</dbReference>
<protein>
    <submittedName>
        <fullName evidence="5">30S ribosomal protein S1</fullName>
    </submittedName>
</protein>
<feature type="domain" description="S1 motif" evidence="4">
    <location>
        <begin position="215"/>
        <end position="286"/>
    </location>
</feature>
<dbReference type="InterPro" id="IPR012340">
    <property type="entry name" value="NA-bd_OB-fold"/>
</dbReference>
<feature type="domain" description="S1 motif" evidence="4">
    <location>
        <begin position="402"/>
        <end position="473"/>
    </location>
</feature>
<sequence>MRTVRVNLPLAVMLGLAGSSTAFLQSVRPTNFVVPAHKYNAAVSRTRAAAQPRPAAATGRGMRIMSAAVDETETTEAAAEATLEEAAEEIPVAAAVDDPISPAMEDDDDAVSIALEDIVVGEEYEGVINNVVTYGAFVDIGTEVNGLVHISQLADEFVANCDDHVKEGDMVRVRVLNVDGEARKLVLSMRQKPRSSSAEQGNVQKYADMLAEDPSQFVSAKVENIVSYGAFFGLEDGCSGFVHISQMSPTGEHVADVSDVLTVGQVVDVRIREVDEKLGRINMSLLPYGQGEAPRSAPVAATKDVSHLAGSDPTEFRKGTVSAVADYGLFVNIEGVDGLLHVSKMSTDRSITSENIHSHYEEGQEVEIRIMEVNTANNKMSLSMLPPTEEADFGRYTNVPSEEWLEGTVVSIMNYGAFVRLDGDVDGMVHISQLDPHGERVDSVYNSVEIGQDVRVRILEADPSSRKLRLTMREEGYEGATGGNMGGGGGGGNDRRGTKKAKSVEQFLNLSPEEWISGRVASITHFGAFVAVDDDTDGLLHISQIAEDHVSNVEDHLQIGQEVQVRVIEVDVDNCRLGLSMREPRQNSPRGARGKKDVSVLLGRDPDEFIPGRVVSIVPYGAFVNIEGNIDGLVHISEMAIGRVDSVEDVCEMGQEVQVRISDINTDNNTVNLSMVPAGAYDDRSGGGYGDEGFGAEGGRRGRGGGRGRGGMDSAAFGREDFADTTQGGEGGGGADWQQFLNNYFDDKE</sequence>
<dbReference type="GO" id="GO:0005737">
    <property type="term" value="C:cytoplasm"/>
    <property type="evidence" value="ECO:0007669"/>
    <property type="project" value="UniProtKB-ARBA"/>
</dbReference>
<dbReference type="eggNOG" id="KOG1071">
    <property type="taxonomic scope" value="Eukaryota"/>
</dbReference>
<dbReference type="InterPro" id="IPR050437">
    <property type="entry name" value="Ribos_protein_bS1-like"/>
</dbReference>
<feature type="region of interest" description="Disordered" evidence="2">
    <location>
        <begin position="476"/>
        <end position="500"/>
    </location>
</feature>
<dbReference type="OMA" id="MEVNTAN"/>
<feature type="domain" description="S1 motif" evidence="4">
    <location>
        <begin position="607"/>
        <end position="676"/>
    </location>
</feature>
<evidence type="ECO:0000256" key="3">
    <source>
        <dbReference type="SAM" id="SignalP"/>
    </source>
</evidence>
<feature type="signal peptide" evidence="3">
    <location>
        <begin position="1"/>
        <end position="22"/>
    </location>
</feature>
<feature type="compositionally biased region" description="Gly residues" evidence="2">
    <location>
        <begin position="479"/>
        <end position="492"/>
    </location>
</feature>
<dbReference type="GO" id="GO:0005840">
    <property type="term" value="C:ribosome"/>
    <property type="evidence" value="ECO:0007669"/>
    <property type="project" value="UniProtKB-KW"/>
</dbReference>
<keyword evidence="5" id="KW-0689">Ribosomal protein</keyword>
<dbReference type="Gene3D" id="2.40.50.140">
    <property type="entry name" value="Nucleic acid-binding proteins"/>
    <property type="match status" value="6"/>
</dbReference>
<feature type="region of interest" description="Disordered" evidence="2">
    <location>
        <begin position="687"/>
        <end position="737"/>
    </location>
</feature>
<dbReference type="SMART" id="SM00316">
    <property type="entry name" value="S1"/>
    <property type="match status" value="6"/>
</dbReference>
<keyword evidence="5" id="KW-0687">Ribonucleoprotein</keyword>
<dbReference type="OrthoDB" id="412781at2759"/>
<dbReference type="GO" id="GO:0003729">
    <property type="term" value="F:mRNA binding"/>
    <property type="evidence" value="ECO:0007669"/>
    <property type="project" value="TreeGrafter"/>
</dbReference>
<dbReference type="EMBL" id="FN648575">
    <property type="protein sequence ID" value="CBN77196.1"/>
    <property type="molecule type" value="Genomic_DNA"/>
</dbReference>
<evidence type="ECO:0000313" key="5">
    <source>
        <dbReference type="EMBL" id="CBN77196.1"/>
    </source>
</evidence>
<dbReference type="PANTHER" id="PTHR10724">
    <property type="entry name" value="30S RIBOSOMAL PROTEIN S1"/>
    <property type="match status" value="1"/>
</dbReference>
<dbReference type="SUPFAM" id="SSF50249">
    <property type="entry name" value="Nucleic acid-binding proteins"/>
    <property type="match status" value="6"/>
</dbReference>
<dbReference type="STRING" id="2880.D8LLY2"/>
<proteinExistence type="predicted"/>
<keyword evidence="6" id="KW-1185">Reference proteome</keyword>
<evidence type="ECO:0000256" key="2">
    <source>
        <dbReference type="SAM" id="MobiDB-lite"/>
    </source>
</evidence>
<keyword evidence="3" id="KW-0732">Signal</keyword>
<name>D8LLY2_ECTSI</name>
<comment type="function">
    <text evidence="1">Associates with the EF-Tu.GDP complex and induces the exchange of GDP to GTP. It remains bound to the aminoacyl-tRNA.EF-Tu.GTP complex up to the GTP hydrolysis stage on the ribosome.</text>
</comment>
<dbReference type="GO" id="GO:0003735">
    <property type="term" value="F:structural constituent of ribosome"/>
    <property type="evidence" value="ECO:0007669"/>
    <property type="project" value="TreeGrafter"/>
</dbReference>